<proteinExistence type="predicted"/>
<dbReference type="Gene3D" id="1.20.58.760">
    <property type="entry name" value="Peptidase M41"/>
    <property type="match status" value="1"/>
</dbReference>
<keyword evidence="3" id="KW-0489">Methyltransferase</keyword>
<dbReference type="GO" id="GO:0032259">
    <property type="term" value="P:methylation"/>
    <property type="evidence" value="ECO:0007669"/>
    <property type="project" value="UniProtKB-KW"/>
</dbReference>
<feature type="domain" description="Methyltransferase type 11" evidence="2">
    <location>
        <begin position="437"/>
        <end position="534"/>
    </location>
</feature>
<feature type="transmembrane region" description="Helical" evidence="1">
    <location>
        <begin position="234"/>
        <end position="253"/>
    </location>
</feature>
<evidence type="ECO:0000259" key="2">
    <source>
        <dbReference type="Pfam" id="PF08241"/>
    </source>
</evidence>
<dbReference type="Gene3D" id="3.40.50.150">
    <property type="entry name" value="Vaccinia Virus protein VP39"/>
    <property type="match status" value="1"/>
</dbReference>
<dbReference type="OrthoDB" id="506498at2759"/>
<dbReference type="GO" id="GO:0008757">
    <property type="term" value="F:S-adenosylmethionine-dependent methyltransferase activity"/>
    <property type="evidence" value="ECO:0007669"/>
    <property type="project" value="InterPro"/>
</dbReference>
<dbReference type="SUPFAM" id="SSF140990">
    <property type="entry name" value="FtsH protease domain-like"/>
    <property type="match status" value="1"/>
</dbReference>
<dbReference type="GO" id="GO:0005524">
    <property type="term" value="F:ATP binding"/>
    <property type="evidence" value="ECO:0007669"/>
    <property type="project" value="InterPro"/>
</dbReference>
<evidence type="ECO:0000256" key="1">
    <source>
        <dbReference type="SAM" id="Phobius"/>
    </source>
</evidence>
<dbReference type="InterPro" id="IPR037219">
    <property type="entry name" value="Peptidase_M41-like"/>
</dbReference>
<dbReference type="RefSeq" id="XP_005708761.1">
    <property type="nucleotide sequence ID" value="XM_005708704.1"/>
</dbReference>
<dbReference type="PANTHER" id="PTHR33471:SF7">
    <property type="entry name" value="ATP-DEPENDENT ZINC METALLOPROTEASE-RELATED"/>
    <property type="match status" value="1"/>
</dbReference>
<keyword evidence="1" id="KW-1133">Transmembrane helix</keyword>
<accession>M2W8N8</accession>
<dbReference type="InterPro" id="IPR013216">
    <property type="entry name" value="Methyltransf_11"/>
</dbReference>
<keyword evidence="4" id="KW-1185">Reference proteome</keyword>
<dbReference type="SUPFAM" id="SSF53335">
    <property type="entry name" value="S-adenosyl-L-methionine-dependent methyltransferases"/>
    <property type="match status" value="1"/>
</dbReference>
<dbReference type="Proteomes" id="UP000030680">
    <property type="component" value="Unassembled WGS sequence"/>
</dbReference>
<feature type="transmembrane region" description="Helical" evidence="1">
    <location>
        <begin position="142"/>
        <end position="161"/>
    </location>
</feature>
<evidence type="ECO:0000313" key="4">
    <source>
        <dbReference type="Proteomes" id="UP000030680"/>
    </source>
</evidence>
<reference evidence="4" key="1">
    <citation type="journal article" date="2013" name="Science">
        <title>Gene transfer from bacteria and archaea facilitated evolution of an extremophilic eukaryote.</title>
        <authorList>
            <person name="Schonknecht G."/>
            <person name="Chen W.H."/>
            <person name="Ternes C.M."/>
            <person name="Barbier G.G."/>
            <person name="Shrestha R.P."/>
            <person name="Stanke M."/>
            <person name="Brautigam A."/>
            <person name="Baker B.J."/>
            <person name="Banfield J.F."/>
            <person name="Garavito R.M."/>
            <person name="Carr K."/>
            <person name="Wilkerson C."/>
            <person name="Rensing S.A."/>
            <person name="Gagneul D."/>
            <person name="Dickenson N.E."/>
            <person name="Oesterhelt C."/>
            <person name="Lercher M.J."/>
            <person name="Weber A.P."/>
        </authorList>
    </citation>
    <scope>NUCLEOTIDE SEQUENCE [LARGE SCALE GENOMIC DNA]</scope>
    <source>
        <strain evidence="4">074W</strain>
    </source>
</reference>
<dbReference type="eggNOG" id="KOG1269">
    <property type="taxonomic scope" value="Eukaryota"/>
</dbReference>
<dbReference type="PANTHER" id="PTHR33471">
    <property type="entry name" value="ATP-DEPENDENT ZINC METALLOPROTEASE-RELATED"/>
    <property type="match status" value="1"/>
</dbReference>
<organism evidence="3 4">
    <name type="scientific">Galdieria sulphuraria</name>
    <name type="common">Red alga</name>
    <dbReference type="NCBI Taxonomy" id="130081"/>
    <lineage>
        <taxon>Eukaryota</taxon>
        <taxon>Rhodophyta</taxon>
        <taxon>Bangiophyceae</taxon>
        <taxon>Galdieriales</taxon>
        <taxon>Galdieriaceae</taxon>
        <taxon>Galdieria</taxon>
    </lineage>
</organism>
<dbReference type="Gramene" id="EME32241">
    <property type="protein sequence ID" value="EME32241"/>
    <property type="gene ID" value="Gasu_06500"/>
</dbReference>
<name>M2W8N8_GALSU</name>
<keyword evidence="3" id="KW-0808">Transferase</keyword>
<dbReference type="GO" id="GO:0006508">
    <property type="term" value="P:proteolysis"/>
    <property type="evidence" value="ECO:0007669"/>
    <property type="project" value="InterPro"/>
</dbReference>
<dbReference type="GO" id="GO:0004176">
    <property type="term" value="F:ATP-dependent peptidase activity"/>
    <property type="evidence" value="ECO:0007669"/>
    <property type="project" value="InterPro"/>
</dbReference>
<feature type="transmembrane region" description="Helical" evidence="1">
    <location>
        <begin position="117"/>
        <end position="136"/>
    </location>
</feature>
<dbReference type="CDD" id="cd02440">
    <property type="entry name" value="AdoMet_MTases"/>
    <property type="match status" value="1"/>
</dbReference>
<keyword evidence="1" id="KW-0472">Membrane</keyword>
<dbReference type="InterPro" id="IPR029063">
    <property type="entry name" value="SAM-dependent_MTases_sf"/>
</dbReference>
<dbReference type="EMBL" id="KB454487">
    <property type="protein sequence ID" value="EME32241.1"/>
    <property type="molecule type" value="Genomic_DNA"/>
</dbReference>
<dbReference type="KEGG" id="gsl:Gasu_06500"/>
<dbReference type="GeneID" id="17090833"/>
<sequence>MSRMDFQWNSSNLSFVSMFVNLIPSGRFRKTCQKISYFGKNCRNNVCFIYSRRFCVSCSSAASAKESASSEQPSSSSCFGKGKLVNVTRVSLTDFEKLGIQVDRSWRFLLPSRKNESVLSTVIASMTFILIGQPIVGVDSTLTWLVIGIVLGIWGLDNISLNGTVTNFCSGIFQNKQRVAVHEAGHFLTAYLLGVKIQSYSIDVWTALKQGRASSGVLFNQEDVLKLLKYNRSYVVLIWLAGIAAEVLVFGLAEGGSRDIDQIKLLMKPDEVQDFDQFVKRVIYQAMECIRRHSKTFESLQKAMLRNDSVEKCFMEIERNTRLDSTRLDMMIPGRDQLLFYFLFCTFLLVVSSMPGNSNYAVKESVALDNDSVQKYYDNTDTDEFYFRIWGGEDLHLAFYDKPLEEQNIRETSTKAVHWLSRLLYNKGALQQGAVGVDLGAGYGGSARFLCSTYGVHIDCVNISEWQNRRNVEITEAAGLSGLLKVHLGSFTDLPCESNSYNFAWCEEALIHSPDKLKVFQEAHRVLKKGGFFLLTDPLQKEISHEELVPILERAHLVDMGSRERYREYAKRCGFELLEEIDCPQALVDTYGRVKMELERQGKQLAEEGLCSVAFQEKMKAGLQRWVDAGQQGKLTWTVFLFQKK</sequence>
<protein>
    <submittedName>
        <fullName evidence="3">Sarcosine dimethylglycine methyltransferase</fullName>
    </submittedName>
</protein>
<gene>
    <name evidence="3" type="ORF">Gasu_06500</name>
</gene>
<dbReference type="GO" id="GO:0004222">
    <property type="term" value="F:metalloendopeptidase activity"/>
    <property type="evidence" value="ECO:0007669"/>
    <property type="project" value="InterPro"/>
</dbReference>
<dbReference type="Pfam" id="PF08241">
    <property type="entry name" value="Methyltransf_11"/>
    <property type="match status" value="1"/>
</dbReference>
<dbReference type="AlphaFoldDB" id="M2W8N8"/>
<dbReference type="STRING" id="130081.M2W8N8"/>
<keyword evidence="1" id="KW-0812">Transmembrane</keyword>
<evidence type="ECO:0000313" key="3">
    <source>
        <dbReference type="EMBL" id="EME32241.1"/>
    </source>
</evidence>